<keyword evidence="3" id="KW-1185">Reference proteome</keyword>
<proteinExistence type="predicted"/>
<evidence type="ECO:0000313" key="2">
    <source>
        <dbReference type="EMBL" id="CAH1738366.1"/>
    </source>
</evidence>
<dbReference type="Proteomes" id="UP001154329">
    <property type="component" value="Chromosome 4"/>
</dbReference>
<dbReference type="EMBL" id="OU899037">
    <property type="protein sequence ID" value="CAH1738366.1"/>
    <property type="molecule type" value="Genomic_DNA"/>
</dbReference>
<organism evidence="2 3">
    <name type="scientific">Aphis gossypii</name>
    <name type="common">Cotton aphid</name>
    <dbReference type="NCBI Taxonomy" id="80765"/>
    <lineage>
        <taxon>Eukaryota</taxon>
        <taxon>Metazoa</taxon>
        <taxon>Ecdysozoa</taxon>
        <taxon>Arthropoda</taxon>
        <taxon>Hexapoda</taxon>
        <taxon>Insecta</taxon>
        <taxon>Pterygota</taxon>
        <taxon>Neoptera</taxon>
        <taxon>Paraneoptera</taxon>
        <taxon>Hemiptera</taxon>
        <taxon>Sternorrhyncha</taxon>
        <taxon>Aphidomorpha</taxon>
        <taxon>Aphidoidea</taxon>
        <taxon>Aphididae</taxon>
        <taxon>Aphidini</taxon>
        <taxon>Aphis</taxon>
        <taxon>Aphis</taxon>
    </lineage>
</organism>
<accession>A0A9P0JI38</accession>
<sequence length="285" mass="31503">MKAELQAVQSAIKMLELQLVEQDGGLELLFQRVEHFELAAKEMHSPTVSTATSELLEVVGALRDSRVCVNKAFNELTELTKDLATMATSDQTASESLQTPATRTSAVDSCTNTPCWWEEPANQQIADIVPGASSEQGTSKENQQENRGNRGQQQVASNSKSAEKSVPELDLGNQESWYTLVQNEEEKNSGKAVAEIANLERHGDTHNSNRGCLPKTQTVFPDNLSCMSTYTDMVEDIKQLIRDEEFDFDITAEWSKSGDHLVLTTSEKDNAVKLSNALRKKYGES</sequence>
<feature type="region of interest" description="Disordered" evidence="1">
    <location>
        <begin position="132"/>
        <end position="171"/>
    </location>
</feature>
<gene>
    <name evidence="2" type="ORF">APHIGO_LOCUS11722</name>
</gene>
<protein>
    <submittedName>
        <fullName evidence="2">Uncharacterized protein</fullName>
    </submittedName>
</protein>
<dbReference type="AlphaFoldDB" id="A0A9P0JI38"/>
<reference evidence="2" key="2">
    <citation type="submission" date="2022-10" db="EMBL/GenBank/DDBJ databases">
        <authorList>
            <consortium name="ENA_rothamsted_submissions"/>
            <consortium name="culmorum"/>
            <person name="King R."/>
        </authorList>
    </citation>
    <scope>NUCLEOTIDE SEQUENCE</scope>
</reference>
<reference evidence="2" key="1">
    <citation type="submission" date="2022-02" db="EMBL/GenBank/DDBJ databases">
        <authorList>
            <person name="King R."/>
        </authorList>
    </citation>
    <scope>NUCLEOTIDE SEQUENCE</scope>
</reference>
<evidence type="ECO:0000313" key="3">
    <source>
        <dbReference type="Proteomes" id="UP001154329"/>
    </source>
</evidence>
<name>A0A9P0JI38_APHGO</name>
<evidence type="ECO:0000256" key="1">
    <source>
        <dbReference type="SAM" id="MobiDB-lite"/>
    </source>
</evidence>